<dbReference type="RefSeq" id="WP_058974738.1">
    <property type="nucleotide sequence ID" value="NZ_BCMS01000001.1"/>
</dbReference>
<keyword evidence="1" id="KW-0812">Transmembrane</keyword>
<keyword evidence="1" id="KW-0472">Membrane</keyword>
<sequence length="73" mass="7477">MNFRTGCLPGLLLSGGVGLVGTFALLTAVMIGFNVGYTSALDRHHGQVATVVAGLCAGLQLLIIGVFAFLGWV</sequence>
<dbReference type="AlphaFoldDB" id="A0A100HGU8"/>
<evidence type="ECO:0000256" key="1">
    <source>
        <dbReference type="SAM" id="Phobius"/>
    </source>
</evidence>
<name>A0A100HGU8_9DEIO</name>
<keyword evidence="3" id="KW-1185">Reference proteome</keyword>
<protein>
    <submittedName>
        <fullName evidence="2">Uncharacterized protein</fullName>
    </submittedName>
</protein>
<accession>A0A100HGU8</accession>
<gene>
    <name evidence="2" type="ORF">DEIGR_100345</name>
</gene>
<keyword evidence="1" id="KW-1133">Transmembrane helix</keyword>
<dbReference type="EMBL" id="BCMS01000001">
    <property type="protein sequence ID" value="GAQ20318.1"/>
    <property type="molecule type" value="Genomic_DNA"/>
</dbReference>
<reference evidence="3" key="1">
    <citation type="submission" date="2015-11" db="EMBL/GenBank/DDBJ databases">
        <title>Draft Genome Sequence of the Radioresistant Bacterium Deinococcus grandis, Isolated from Freshwater Fish in Japan.</title>
        <authorList>
            <person name="Satoh K."/>
            <person name="Onodera T."/>
            <person name="Omoso K."/>
            <person name="Takeda-Yano K."/>
            <person name="Katayama T."/>
            <person name="Oono Y."/>
            <person name="Narumi I."/>
        </authorList>
    </citation>
    <scope>NUCLEOTIDE SEQUENCE [LARGE SCALE GENOMIC DNA]</scope>
    <source>
        <strain evidence="3">ATCC 43672</strain>
    </source>
</reference>
<comment type="caution">
    <text evidence="2">The sequence shown here is derived from an EMBL/GenBank/DDBJ whole genome shotgun (WGS) entry which is preliminary data.</text>
</comment>
<evidence type="ECO:0000313" key="2">
    <source>
        <dbReference type="EMBL" id="GAQ20318.1"/>
    </source>
</evidence>
<feature type="transmembrane region" description="Helical" evidence="1">
    <location>
        <begin position="12"/>
        <end position="36"/>
    </location>
</feature>
<organism evidence="2 3">
    <name type="scientific">Deinococcus grandis</name>
    <dbReference type="NCBI Taxonomy" id="57498"/>
    <lineage>
        <taxon>Bacteria</taxon>
        <taxon>Thermotogati</taxon>
        <taxon>Deinococcota</taxon>
        <taxon>Deinococci</taxon>
        <taxon>Deinococcales</taxon>
        <taxon>Deinococcaceae</taxon>
        <taxon>Deinococcus</taxon>
    </lineage>
</organism>
<dbReference type="OrthoDB" id="9970657at2"/>
<proteinExistence type="predicted"/>
<feature type="transmembrane region" description="Helical" evidence="1">
    <location>
        <begin position="48"/>
        <end position="72"/>
    </location>
</feature>
<evidence type="ECO:0000313" key="3">
    <source>
        <dbReference type="Proteomes" id="UP000056209"/>
    </source>
</evidence>
<dbReference type="Proteomes" id="UP000056209">
    <property type="component" value="Unassembled WGS sequence"/>
</dbReference>